<keyword evidence="2" id="KW-1185">Reference proteome</keyword>
<dbReference type="Proteomes" id="UP001652661">
    <property type="component" value="Chromosome 2R"/>
</dbReference>
<accession>A0A6P4JEU6</accession>
<keyword evidence="1" id="KW-0732">Signal</keyword>
<gene>
    <name evidence="3" type="primary">LOC108082324</name>
</gene>
<proteinExistence type="predicted"/>
<feature type="signal peptide" evidence="1">
    <location>
        <begin position="1"/>
        <end position="22"/>
    </location>
</feature>
<organism evidence="2 3">
    <name type="scientific">Drosophila kikkawai</name>
    <name type="common">Fruit fly</name>
    <dbReference type="NCBI Taxonomy" id="30033"/>
    <lineage>
        <taxon>Eukaryota</taxon>
        <taxon>Metazoa</taxon>
        <taxon>Ecdysozoa</taxon>
        <taxon>Arthropoda</taxon>
        <taxon>Hexapoda</taxon>
        <taxon>Insecta</taxon>
        <taxon>Pterygota</taxon>
        <taxon>Neoptera</taxon>
        <taxon>Endopterygota</taxon>
        <taxon>Diptera</taxon>
        <taxon>Brachycera</taxon>
        <taxon>Muscomorpha</taxon>
        <taxon>Ephydroidea</taxon>
        <taxon>Drosophilidae</taxon>
        <taxon>Drosophila</taxon>
        <taxon>Sophophora</taxon>
    </lineage>
</organism>
<feature type="chain" id="PRO_5027804156" evidence="1">
    <location>
        <begin position="23"/>
        <end position="107"/>
    </location>
</feature>
<evidence type="ECO:0000256" key="1">
    <source>
        <dbReference type="SAM" id="SignalP"/>
    </source>
</evidence>
<sequence>MKFASLIISFVLIVVLTSQLEARLLLSNGNGFFCLWNSKRSCSKSTPRCLRLQIDATPTYMCKYYWNDCQYLLDNCKGVTVFGQGEPVDVSTCVTNNIAIGSTGICT</sequence>
<name>A0A6P4JEU6_DROKI</name>
<reference evidence="2" key="1">
    <citation type="submission" date="2025-05" db="UniProtKB">
        <authorList>
            <consortium name="RefSeq"/>
        </authorList>
    </citation>
    <scope>NUCLEOTIDE SEQUENCE [LARGE SCALE GENOMIC DNA]</scope>
    <source>
        <strain evidence="2">14028-0561.14</strain>
    </source>
</reference>
<dbReference type="AlphaFoldDB" id="A0A6P4JEU6"/>
<dbReference type="GeneID" id="108082324"/>
<evidence type="ECO:0000313" key="3">
    <source>
        <dbReference type="RefSeq" id="XP_017033143.1"/>
    </source>
</evidence>
<dbReference type="OrthoDB" id="7833726at2759"/>
<reference evidence="3" key="2">
    <citation type="submission" date="2025-08" db="UniProtKB">
        <authorList>
            <consortium name="RefSeq"/>
        </authorList>
    </citation>
    <scope>IDENTIFICATION</scope>
    <source>
        <strain evidence="3">14028-0561.14</strain>
        <tissue evidence="3">Whole fly</tissue>
    </source>
</reference>
<evidence type="ECO:0000313" key="2">
    <source>
        <dbReference type="Proteomes" id="UP001652661"/>
    </source>
</evidence>
<dbReference type="RefSeq" id="XP_017033143.1">
    <property type="nucleotide sequence ID" value="XM_017177654.1"/>
</dbReference>
<protein>
    <submittedName>
        <fullName evidence="3">Uncharacterized protein</fullName>
    </submittedName>
</protein>